<comment type="caution">
    <text evidence="2">The sequence shown here is derived from an EMBL/GenBank/DDBJ whole genome shotgun (WGS) entry which is preliminary data.</text>
</comment>
<feature type="region of interest" description="Disordered" evidence="1">
    <location>
        <begin position="1"/>
        <end position="124"/>
    </location>
</feature>
<organism evidence="2">
    <name type="scientific">Brassica cretica</name>
    <name type="common">Mustard</name>
    <dbReference type="NCBI Taxonomy" id="69181"/>
    <lineage>
        <taxon>Eukaryota</taxon>
        <taxon>Viridiplantae</taxon>
        <taxon>Streptophyta</taxon>
        <taxon>Embryophyta</taxon>
        <taxon>Tracheophyta</taxon>
        <taxon>Spermatophyta</taxon>
        <taxon>Magnoliopsida</taxon>
        <taxon>eudicotyledons</taxon>
        <taxon>Gunneridae</taxon>
        <taxon>Pentapetalae</taxon>
        <taxon>rosids</taxon>
        <taxon>malvids</taxon>
        <taxon>Brassicales</taxon>
        <taxon>Brassicaceae</taxon>
        <taxon>Brassiceae</taxon>
        <taxon>Brassica</taxon>
    </lineage>
</organism>
<reference evidence="2" key="1">
    <citation type="submission" date="2019-12" db="EMBL/GenBank/DDBJ databases">
        <title>Genome sequencing and annotation of Brassica cretica.</title>
        <authorList>
            <person name="Studholme D.J."/>
            <person name="Sarris P.F."/>
        </authorList>
    </citation>
    <scope>NUCLEOTIDE SEQUENCE</scope>
    <source>
        <strain evidence="2">PFS-102/07</strain>
        <tissue evidence="2">Leaf</tissue>
    </source>
</reference>
<proteinExistence type="predicted"/>
<dbReference type="AlphaFoldDB" id="A0A8S9L0F5"/>
<feature type="compositionally biased region" description="Polar residues" evidence="1">
    <location>
        <begin position="51"/>
        <end position="61"/>
    </location>
</feature>
<feature type="compositionally biased region" description="Low complexity" evidence="1">
    <location>
        <begin position="98"/>
        <end position="110"/>
    </location>
</feature>
<gene>
    <name evidence="2" type="ORF">F2Q70_00025024</name>
</gene>
<evidence type="ECO:0000256" key="1">
    <source>
        <dbReference type="SAM" id="MobiDB-lite"/>
    </source>
</evidence>
<feature type="compositionally biased region" description="Basic and acidic residues" evidence="1">
    <location>
        <begin position="114"/>
        <end position="123"/>
    </location>
</feature>
<protein>
    <submittedName>
        <fullName evidence="2">Uncharacterized protein</fullName>
    </submittedName>
</protein>
<name>A0A8S9L0F5_BRACR</name>
<dbReference type="EMBL" id="QGKY02000094">
    <property type="protein sequence ID" value="KAF2601460.1"/>
    <property type="molecule type" value="Genomic_DNA"/>
</dbReference>
<evidence type="ECO:0000313" key="2">
    <source>
        <dbReference type="EMBL" id="KAF2601460.1"/>
    </source>
</evidence>
<feature type="compositionally biased region" description="Low complexity" evidence="1">
    <location>
        <begin position="29"/>
        <end position="39"/>
    </location>
</feature>
<accession>A0A8S9L0F5</accession>
<sequence>MAKMKPPKNKPYGRLPTGVIKFPPFPQNSSAPDSSSAAKSKPRSDFPLAGTTAQMSQTLSLAQEDPKSSLAKQTETKDLEILAAATPPASSKEADVLAPASKEAAATAPALQKEASKQEDKKPIKSFLPIVAQSSVDPKNATLPAPQRTVGIHKETAAAAPAYKEILTRSPPPSIADNAAPLTLKVTLEARSLYPMIYQREVYV</sequence>